<evidence type="ECO:0000313" key="4">
    <source>
        <dbReference type="Proteomes" id="UP001054252"/>
    </source>
</evidence>
<organism evidence="3 4">
    <name type="scientific">Rubroshorea leprosula</name>
    <dbReference type="NCBI Taxonomy" id="152421"/>
    <lineage>
        <taxon>Eukaryota</taxon>
        <taxon>Viridiplantae</taxon>
        <taxon>Streptophyta</taxon>
        <taxon>Embryophyta</taxon>
        <taxon>Tracheophyta</taxon>
        <taxon>Spermatophyta</taxon>
        <taxon>Magnoliopsida</taxon>
        <taxon>eudicotyledons</taxon>
        <taxon>Gunneridae</taxon>
        <taxon>Pentapetalae</taxon>
        <taxon>rosids</taxon>
        <taxon>malvids</taxon>
        <taxon>Malvales</taxon>
        <taxon>Dipterocarpaceae</taxon>
        <taxon>Rubroshorea</taxon>
    </lineage>
</organism>
<keyword evidence="1" id="KW-1133">Transmembrane helix</keyword>
<evidence type="ECO:0008006" key="5">
    <source>
        <dbReference type="Google" id="ProtNLM"/>
    </source>
</evidence>
<keyword evidence="4" id="KW-1185">Reference proteome</keyword>
<evidence type="ECO:0000256" key="2">
    <source>
        <dbReference type="SAM" id="SignalP"/>
    </source>
</evidence>
<dbReference type="EMBL" id="BPVZ01000029">
    <property type="protein sequence ID" value="GKV08936.1"/>
    <property type="molecule type" value="Genomic_DNA"/>
</dbReference>
<accession>A0AAV5JDG8</accession>
<feature type="chain" id="PRO_5043416819" description="Secreted protein" evidence="2">
    <location>
        <begin position="24"/>
        <end position="227"/>
    </location>
</feature>
<feature type="signal peptide" evidence="2">
    <location>
        <begin position="1"/>
        <end position="23"/>
    </location>
</feature>
<feature type="transmembrane region" description="Helical" evidence="1">
    <location>
        <begin position="33"/>
        <end position="55"/>
    </location>
</feature>
<keyword evidence="1" id="KW-0812">Transmembrane</keyword>
<protein>
    <recommendedName>
        <fullName evidence="5">Secreted protein</fullName>
    </recommendedName>
</protein>
<proteinExistence type="predicted"/>
<gene>
    <name evidence="3" type="ORF">SLEP1_g20506</name>
</gene>
<keyword evidence="2" id="KW-0732">Signal</keyword>
<reference evidence="3 4" key="1">
    <citation type="journal article" date="2021" name="Commun. Biol.">
        <title>The genome of Shorea leprosula (Dipterocarpaceae) highlights the ecological relevance of drought in aseasonal tropical rainforests.</title>
        <authorList>
            <person name="Ng K.K.S."/>
            <person name="Kobayashi M.J."/>
            <person name="Fawcett J.A."/>
            <person name="Hatakeyama M."/>
            <person name="Paape T."/>
            <person name="Ng C.H."/>
            <person name="Ang C.C."/>
            <person name="Tnah L.H."/>
            <person name="Lee C.T."/>
            <person name="Nishiyama T."/>
            <person name="Sese J."/>
            <person name="O'Brien M.J."/>
            <person name="Copetti D."/>
            <person name="Mohd Noor M.I."/>
            <person name="Ong R.C."/>
            <person name="Putra M."/>
            <person name="Sireger I.Z."/>
            <person name="Indrioko S."/>
            <person name="Kosugi Y."/>
            <person name="Izuno A."/>
            <person name="Isagi Y."/>
            <person name="Lee S.L."/>
            <person name="Shimizu K.K."/>
        </authorList>
    </citation>
    <scope>NUCLEOTIDE SEQUENCE [LARGE SCALE GENOMIC DNA]</scope>
    <source>
        <strain evidence="3">214</strain>
    </source>
</reference>
<dbReference type="AlphaFoldDB" id="A0AAV5JDG8"/>
<dbReference type="Proteomes" id="UP001054252">
    <property type="component" value="Unassembled WGS sequence"/>
</dbReference>
<keyword evidence="1" id="KW-0472">Membrane</keyword>
<evidence type="ECO:0000313" key="3">
    <source>
        <dbReference type="EMBL" id="GKV08936.1"/>
    </source>
</evidence>
<name>A0AAV5JDG8_9ROSI</name>
<sequence length="227" mass="24347">MLSLCSSWLTLALVLELYSLCLSFVAHSQPLHFFVVELCSSCFSILNLGLLHFAARDSAIIISDFYSSQLVHEQDACSSCSSISQLVLKQDACSSSLPSLIGLLRKAKWCWTVLLLPSWCTALSFAAAELDCFVAAELDRLVAVELGCCAAAKLLGCCAAAKLNCFVAAAKLNCFVAAVLGRFAATELGCSAAAELEHCFELYGCRAGLLYCCRAELPHFCRAGALF</sequence>
<comment type="caution">
    <text evidence="3">The sequence shown here is derived from an EMBL/GenBank/DDBJ whole genome shotgun (WGS) entry which is preliminary data.</text>
</comment>
<evidence type="ECO:0000256" key="1">
    <source>
        <dbReference type="SAM" id="Phobius"/>
    </source>
</evidence>